<dbReference type="Gene3D" id="3.90.550.10">
    <property type="entry name" value="Spore Coat Polysaccharide Biosynthesis Protein SpsA, Chain A"/>
    <property type="match status" value="1"/>
</dbReference>
<dbReference type="Pfam" id="PF00483">
    <property type="entry name" value="NTP_transferase"/>
    <property type="match status" value="1"/>
</dbReference>
<evidence type="ECO:0000313" key="4">
    <source>
        <dbReference type="EMBL" id="OUN55750.1"/>
    </source>
</evidence>
<accession>A0A1Y3VDU7</accession>
<dbReference type="InterPro" id="IPR005835">
    <property type="entry name" value="NTP_transferase_dom"/>
</dbReference>
<protein>
    <submittedName>
        <fullName evidence="4">Nucleotidyl transferase</fullName>
    </submittedName>
</protein>
<evidence type="ECO:0000313" key="5">
    <source>
        <dbReference type="Proteomes" id="UP000196329"/>
    </source>
</evidence>
<sequence>MKAIILAAGLGSRLRPITNEIPKCMVAVNGISIIEKQLNNLIENGIKDICVVTGYKGEVLRNLVKYNFPFVKIVDNNRYNETNNMYSLYLCKDFVADDDFLLMNADVFYDANIVTGILQSEQPNMIACEVGCYNEESMKITIDGDNSITHISKQITEREAYATSIDVYKMGNEGRQFLWNKILHIIKIEGNENSWTEVALDEILPYVKFYPYAIEGRWFEIDTHDDLAQAERLFKD</sequence>
<keyword evidence="2" id="KW-0548">Nucleotidyltransferase</keyword>
<reference evidence="5" key="1">
    <citation type="submission" date="2017-04" db="EMBL/GenBank/DDBJ databases">
        <title>Function of individual gut microbiota members based on whole genome sequencing of pure cultures obtained from chicken caecum.</title>
        <authorList>
            <person name="Medvecky M."/>
            <person name="Cejkova D."/>
            <person name="Polansky O."/>
            <person name="Karasova D."/>
            <person name="Kubasova T."/>
            <person name="Cizek A."/>
            <person name="Rychlik I."/>
        </authorList>
    </citation>
    <scope>NUCLEOTIDE SEQUENCE [LARGE SCALE GENOMIC DNA]</scope>
    <source>
        <strain evidence="5">An67</strain>
    </source>
</reference>
<dbReference type="AlphaFoldDB" id="A0A1Y3VDU7"/>
<keyword evidence="1 4" id="KW-0808">Transferase</keyword>
<dbReference type="Proteomes" id="UP000196329">
    <property type="component" value="Unassembled WGS sequence"/>
</dbReference>
<dbReference type="InterPro" id="IPR029044">
    <property type="entry name" value="Nucleotide-diphossugar_trans"/>
</dbReference>
<feature type="domain" description="Nucleotidyl transferase" evidence="3">
    <location>
        <begin position="2"/>
        <end position="114"/>
    </location>
</feature>
<dbReference type="PANTHER" id="PTHR43584:SF5">
    <property type="entry name" value="PROTEIN LICC"/>
    <property type="match status" value="1"/>
</dbReference>
<dbReference type="InterPro" id="IPR050065">
    <property type="entry name" value="GlmU-like"/>
</dbReference>
<dbReference type="SUPFAM" id="SSF53448">
    <property type="entry name" value="Nucleotide-diphospho-sugar transferases"/>
    <property type="match status" value="1"/>
</dbReference>
<proteinExistence type="predicted"/>
<dbReference type="EMBL" id="NFHS01000003">
    <property type="protein sequence ID" value="OUN55750.1"/>
    <property type="molecule type" value="Genomic_DNA"/>
</dbReference>
<evidence type="ECO:0000256" key="1">
    <source>
        <dbReference type="ARBA" id="ARBA00022679"/>
    </source>
</evidence>
<dbReference type="PANTHER" id="PTHR43584">
    <property type="entry name" value="NUCLEOTIDYL TRANSFERASE"/>
    <property type="match status" value="1"/>
</dbReference>
<name>A0A1Y3VDU7_BACUN</name>
<comment type="caution">
    <text evidence="4">The sequence shown here is derived from an EMBL/GenBank/DDBJ whole genome shotgun (WGS) entry which is preliminary data.</text>
</comment>
<gene>
    <name evidence="4" type="ORF">B5G17_06810</name>
</gene>
<dbReference type="GO" id="GO:0016779">
    <property type="term" value="F:nucleotidyltransferase activity"/>
    <property type="evidence" value="ECO:0007669"/>
    <property type="project" value="UniProtKB-KW"/>
</dbReference>
<dbReference type="CDD" id="cd02523">
    <property type="entry name" value="PC_cytidylyltransferase"/>
    <property type="match status" value="1"/>
</dbReference>
<evidence type="ECO:0000259" key="3">
    <source>
        <dbReference type="Pfam" id="PF00483"/>
    </source>
</evidence>
<dbReference type="RefSeq" id="WP_087332617.1">
    <property type="nucleotide sequence ID" value="NZ_NFHS01000003.1"/>
</dbReference>
<organism evidence="4 5">
    <name type="scientific">Bacteroides uniformis</name>
    <dbReference type="NCBI Taxonomy" id="820"/>
    <lineage>
        <taxon>Bacteria</taxon>
        <taxon>Pseudomonadati</taxon>
        <taxon>Bacteroidota</taxon>
        <taxon>Bacteroidia</taxon>
        <taxon>Bacteroidales</taxon>
        <taxon>Bacteroidaceae</taxon>
        <taxon>Bacteroides</taxon>
    </lineage>
</organism>
<evidence type="ECO:0000256" key="2">
    <source>
        <dbReference type="ARBA" id="ARBA00022695"/>
    </source>
</evidence>